<keyword evidence="6 7" id="KW-0647">Proteasome</keyword>
<evidence type="ECO:0000256" key="2">
    <source>
        <dbReference type="ARBA" id="ARBA00022490"/>
    </source>
</evidence>
<evidence type="ECO:0000313" key="8">
    <source>
        <dbReference type="Proteomes" id="UP000030700"/>
    </source>
</evidence>
<dbReference type="Pfam" id="PF00227">
    <property type="entry name" value="Proteasome"/>
    <property type="match status" value="1"/>
</dbReference>
<evidence type="ECO:0000256" key="6">
    <source>
        <dbReference type="ARBA" id="ARBA00022942"/>
    </source>
</evidence>
<dbReference type="Proteomes" id="UP000030700">
    <property type="component" value="Unassembled WGS sequence"/>
</dbReference>
<gene>
    <name evidence="7" type="ORF">U14_05443</name>
</gene>
<keyword evidence="3" id="KW-0645">Protease</keyword>
<dbReference type="PROSITE" id="PS51476">
    <property type="entry name" value="PROTEASOME_BETA_2"/>
    <property type="match status" value="1"/>
</dbReference>
<dbReference type="NCBIfam" id="TIGR03690">
    <property type="entry name" value="20S_bact_beta"/>
    <property type="match status" value="1"/>
</dbReference>
<dbReference type="EMBL" id="DF820460">
    <property type="protein sequence ID" value="GAK54164.1"/>
    <property type="molecule type" value="Genomic_DNA"/>
</dbReference>
<evidence type="ECO:0000313" key="7">
    <source>
        <dbReference type="EMBL" id="GAK54164.1"/>
    </source>
</evidence>
<comment type="catalytic activity">
    <reaction evidence="1">
        <text>Cleavage of peptide bonds with very broad specificity.</text>
        <dbReference type="EC" id="3.4.25.1"/>
    </reaction>
</comment>
<protein>
    <submittedName>
        <fullName evidence="7">Proteasome, beta subunit</fullName>
    </submittedName>
</protein>
<evidence type="ECO:0000256" key="4">
    <source>
        <dbReference type="ARBA" id="ARBA00022698"/>
    </source>
</evidence>
<dbReference type="InterPro" id="IPR029055">
    <property type="entry name" value="Ntn_hydrolases_N"/>
</dbReference>
<dbReference type="Gene3D" id="3.60.20.10">
    <property type="entry name" value="Glutamine Phosphoribosylpyrophosphate, subunit 1, domain 1"/>
    <property type="match status" value="1"/>
</dbReference>
<keyword evidence="8" id="KW-1185">Reference proteome</keyword>
<dbReference type="InterPro" id="IPR022483">
    <property type="entry name" value="PSB_actinobac"/>
</dbReference>
<accession>A0A081BRY3</accession>
<evidence type="ECO:0000256" key="5">
    <source>
        <dbReference type="ARBA" id="ARBA00022801"/>
    </source>
</evidence>
<dbReference type="CDD" id="cd01906">
    <property type="entry name" value="proteasome_protease_HslV"/>
    <property type="match status" value="1"/>
</dbReference>
<sequence length="262" mass="29396">MITNTHYQGASFHELLKTDFPYLIPNTQHLSMDDETQASLPMGTTILAICYDDGVLIGGDRRAVEGHRISSRRIEKVYKTDQYSAMAVAGVAGLCIDMAKLFRTELEHYEKIEGELLMFEGKANKLAHMIRHNLQAALHGLVVVPIFVGYDHQQQRGRIFKYDVVGGMYEEDEHYATGSGGKDARNTIKKLYHRPLDEEGAVNIAIEALYDASEEDAATGGPDALRRIYPSLKTVTCDGVREITADRIEALFQSLLERIYKK</sequence>
<proteinExistence type="predicted"/>
<dbReference type="GO" id="GO:0005737">
    <property type="term" value="C:cytoplasm"/>
    <property type="evidence" value="ECO:0007669"/>
    <property type="project" value="TreeGrafter"/>
</dbReference>
<keyword evidence="5" id="KW-0378">Hydrolase</keyword>
<dbReference type="GO" id="GO:0010498">
    <property type="term" value="P:proteasomal protein catabolic process"/>
    <property type="evidence" value="ECO:0007669"/>
    <property type="project" value="InterPro"/>
</dbReference>
<dbReference type="PANTHER" id="PTHR32194">
    <property type="entry name" value="METALLOPROTEASE TLDD"/>
    <property type="match status" value="1"/>
</dbReference>
<dbReference type="PANTHER" id="PTHR32194:SF0">
    <property type="entry name" value="ATP-DEPENDENT PROTEASE SUBUNIT HSLV"/>
    <property type="match status" value="1"/>
</dbReference>
<dbReference type="AlphaFoldDB" id="A0A081BRY3"/>
<reference evidence="7" key="1">
    <citation type="journal article" date="2015" name="PeerJ">
        <title>First genomic representation of candidate bacterial phylum KSB3 points to enhanced environmental sensing as a trigger of wastewater bulking.</title>
        <authorList>
            <person name="Sekiguchi Y."/>
            <person name="Ohashi A."/>
            <person name="Parks D.H."/>
            <person name="Yamauchi T."/>
            <person name="Tyson G.W."/>
            <person name="Hugenholtz P."/>
        </authorList>
    </citation>
    <scope>NUCLEOTIDE SEQUENCE [LARGE SCALE GENOMIC DNA]</scope>
</reference>
<dbReference type="HOGENOM" id="CLU_035750_2_0_0"/>
<keyword evidence="2" id="KW-0963">Cytoplasm</keyword>
<dbReference type="InterPro" id="IPR001353">
    <property type="entry name" value="Proteasome_sua/b"/>
</dbReference>
<dbReference type="InterPro" id="IPR023333">
    <property type="entry name" value="Proteasome_suB-type"/>
</dbReference>
<evidence type="ECO:0000256" key="1">
    <source>
        <dbReference type="ARBA" id="ARBA00001198"/>
    </source>
</evidence>
<dbReference type="SUPFAM" id="SSF56235">
    <property type="entry name" value="N-terminal nucleophile aminohydrolases (Ntn hydrolases)"/>
    <property type="match status" value="1"/>
</dbReference>
<dbReference type="GO" id="GO:0004298">
    <property type="term" value="F:threonine-type endopeptidase activity"/>
    <property type="evidence" value="ECO:0007669"/>
    <property type="project" value="UniProtKB-KW"/>
</dbReference>
<keyword evidence="4" id="KW-0888">Threonine protease</keyword>
<dbReference type="GO" id="GO:0005839">
    <property type="term" value="C:proteasome core complex"/>
    <property type="evidence" value="ECO:0007669"/>
    <property type="project" value="InterPro"/>
</dbReference>
<organism evidence="7">
    <name type="scientific">Candidatus Moduliflexus flocculans</name>
    <dbReference type="NCBI Taxonomy" id="1499966"/>
    <lineage>
        <taxon>Bacteria</taxon>
        <taxon>Candidatus Moduliflexota</taxon>
        <taxon>Candidatus Moduliflexia</taxon>
        <taxon>Candidatus Moduliflexales</taxon>
        <taxon>Candidatus Moduliflexaceae</taxon>
    </lineage>
</organism>
<name>A0A081BRY3_9BACT</name>
<evidence type="ECO:0000256" key="3">
    <source>
        <dbReference type="ARBA" id="ARBA00022670"/>
    </source>
</evidence>
<dbReference type="STRING" id="1499966.U14_05443"/>